<evidence type="ECO:0000313" key="2">
    <source>
        <dbReference type="Proteomes" id="UP000248423"/>
    </source>
</evidence>
<protein>
    <submittedName>
        <fullName evidence="1">Uncharacterized protein</fullName>
    </submittedName>
</protein>
<evidence type="ECO:0000313" key="1">
    <source>
        <dbReference type="EMBL" id="PYI02281.1"/>
    </source>
</evidence>
<dbReference type="VEuPathDB" id="FungiDB:BO78DRAFT_224187"/>
<proteinExistence type="predicted"/>
<gene>
    <name evidence="1" type="ORF">BO78DRAFT_224187</name>
</gene>
<reference evidence="1 2" key="1">
    <citation type="submission" date="2018-02" db="EMBL/GenBank/DDBJ databases">
        <title>The genomes of Aspergillus section Nigri reveals drivers in fungal speciation.</title>
        <authorList>
            <consortium name="DOE Joint Genome Institute"/>
            <person name="Vesth T.C."/>
            <person name="Nybo J."/>
            <person name="Theobald S."/>
            <person name="Brandl J."/>
            <person name="Frisvad J.C."/>
            <person name="Nielsen K.F."/>
            <person name="Lyhne E.K."/>
            <person name="Kogle M.E."/>
            <person name="Kuo A."/>
            <person name="Riley R."/>
            <person name="Clum A."/>
            <person name="Nolan M."/>
            <person name="Lipzen A."/>
            <person name="Salamov A."/>
            <person name="Henrissat B."/>
            <person name="Wiebenga A."/>
            <person name="De vries R.P."/>
            <person name="Grigoriev I.V."/>
            <person name="Mortensen U.H."/>
            <person name="Andersen M.R."/>
            <person name="Baker S.E."/>
        </authorList>
    </citation>
    <scope>NUCLEOTIDE SEQUENCE [LARGE SCALE GENOMIC DNA]</scope>
    <source>
        <strain evidence="1 2">CBS 121057</strain>
    </source>
</reference>
<sequence>MPYRTNYEPYTSQSFDMKRELSTEEILYPLGTLYPHVVALQLQTDEYPWCKANNYAGYDSSSTDEYSEDLSAKTTLRRNSGMCTRPLSRASDFKPNQFDLSDGVHMSHANVCADSTACRLVSRIRRLLSRDELRRRRQA</sequence>
<dbReference type="OrthoDB" id="4483326at2759"/>
<dbReference type="AlphaFoldDB" id="A0A319DWV4"/>
<keyword evidence="2" id="KW-1185">Reference proteome</keyword>
<dbReference type="Proteomes" id="UP000248423">
    <property type="component" value="Unassembled WGS sequence"/>
</dbReference>
<organism evidence="1 2">
    <name type="scientific">Aspergillus sclerotiicarbonarius (strain CBS 121057 / IBT 28362)</name>
    <dbReference type="NCBI Taxonomy" id="1448318"/>
    <lineage>
        <taxon>Eukaryota</taxon>
        <taxon>Fungi</taxon>
        <taxon>Dikarya</taxon>
        <taxon>Ascomycota</taxon>
        <taxon>Pezizomycotina</taxon>
        <taxon>Eurotiomycetes</taxon>
        <taxon>Eurotiomycetidae</taxon>
        <taxon>Eurotiales</taxon>
        <taxon>Aspergillaceae</taxon>
        <taxon>Aspergillus</taxon>
        <taxon>Aspergillus subgen. Circumdati</taxon>
    </lineage>
</organism>
<accession>A0A319DWV4</accession>
<dbReference type="EMBL" id="KZ826397">
    <property type="protein sequence ID" value="PYI02281.1"/>
    <property type="molecule type" value="Genomic_DNA"/>
</dbReference>
<name>A0A319DWV4_ASPSB</name>